<dbReference type="InterPro" id="IPR051045">
    <property type="entry name" value="TonB-dependent_transducer"/>
</dbReference>
<dbReference type="GO" id="GO:0031992">
    <property type="term" value="F:energy transducer activity"/>
    <property type="evidence" value="ECO:0007669"/>
    <property type="project" value="TreeGrafter"/>
</dbReference>
<evidence type="ECO:0000256" key="7">
    <source>
        <dbReference type="ARBA" id="ARBA00022927"/>
    </source>
</evidence>
<keyword evidence="5" id="KW-0997">Cell inner membrane</keyword>
<comment type="caution">
    <text evidence="13">The sequence shown here is derived from an EMBL/GenBank/DDBJ whole genome shotgun (WGS) entry which is preliminary data.</text>
</comment>
<dbReference type="Pfam" id="PF03544">
    <property type="entry name" value="TonB_C"/>
    <property type="match status" value="1"/>
</dbReference>
<proteinExistence type="inferred from homology"/>
<dbReference type="RefSeq" id="WP_183621581.1">
    <property type="nucleotide sequence ID" value="NZ_JACIDX010000001.1"/>
</dbReference>
<dbReference type="GO" id="GO:0098797">
    <property type="term" value="C:plasma membrane protein complex"/>
    <property type="evidence" value="ECO:0007669"/>
    <property type="project" value="TreeGrafter"/>
</dbReference>
<evidence type="ECO:0000256" key="2">
    <source>
        <dbReference type="ARBA" id="ARBA00006555"/>
    </source>
</evidence>
<name>A0A7W6G415_9SPHN</name>
<comment type="subcellular location">
    <subcellularLocation>
        <location evidence="1">Cell inner membrane</location>
        <topology evidence="1">Single-pass membrane protein</topology>
        <orientation evidence="1">Periplasmic side</orientation>
    </subcellularLocation>
</comment>
<accession>A0A7W6G415</accession>
<evidence type="ECO:0000256" key="10">
    <source>
        <dbReference type="SAM" id="MobiDB-lite"/>
    </source>
</evidence>
<evidence type="ECO:0000256" key="8">
    <source>
        <dbReference type="ARBA" id="ARBA00022989"/>
    </source>
</evidence>
<dbReference type="PROSITE" id="PS52015">
    <property type="entry name" value="TONB_CTD"/>
    <property type="match status" value="1"/>
</dbReference>
<keyword evidence="8 11" id="KW-1133">Transmembrane helix</keyword>
<keyword evidence="9 11" id="KW-0472">Membrane</keyword>
<evidence type="ECO:0000313" key="14">
    <source>
        <dbReference type="Proteomes" id="UP000548867"/>
    </source>
</evidence>
<keyword evidence="6 11" id="KW-0812">Transmembrane</keyword>
<dbReference type="GO" id="GO:0015031">
    <property type="term" value="P:protein transport"/>
    <property type="evidence" value="ECO:0007669"/>
    <property type="project" value="UniProtKB-KW"/>
</dbReference>
<comment type="similarity">
    <text evidence="2">Belongs to the TonB family.</text>
</comment>
<keyword evidence="4" id="KW-1003">Cell membrane</keyword>
<dbReference type="GO" id="GO:0055085">
    <property type="term" value="P:transmembrane transport"/>
    <property type="evidence" value="ECO:0007669"/>
    <property type="project" value="InterPro"/>
</dbReference>
<protein>
    <submittedName>
        <fullName evidence="13">Protein TonB</fullName>
    </submittedName>
</protein>
<dbReference type="AlphaFoldDB" id="A0A7W6G415"/>
<sequence>MTDEAEFSAHYGDTRLSFAPAAAVSLAPNAPFIPSARYAQQSQRPRGGAMLASALAVGALFSAMVWMNVAPHAKREHHVVTMDLTAPPPPSTPESKPVAKTVDMPQLPQAVAQPQPDAPTPPLAVAIAVGQEAAAQPPAPPAPPAPAPVAAAPKAPAGPAEVGDLGARILSFTPPSYPLESRRNMEEGTVTLGLLVGTDGRVAEITVANSSGFPRLDKAALEAVRKWRWTPMMRGGEAVMLRGFLKIPFGLKK</sequence>
<keyword evidence="7" id="KW-0653">Protein transport</keyword>
<evidence type="ECO:0000256" key="11">
    <source>
        <dbReference type="SAM" id="Phobius"/>
    </source>
</evidence>
<keyword evidence="14" id="KW-1185">Reference proteome</keyword>
<dbReference type="Proteomes" id="UP000548867">
    <property type="component" value="Unassembled WGS sequence"/>
</dbReference>
<evidence type="ECO:0000256" key="4">
    <source>
        <dbReference type="ARBA" id="ARBA00022475"/>
    </source>
</evidence>
<dbReference type="NCBIfam" id="TIGR01352">
    <property type="entry name" value="tonB_Cterm"/>
    <property type="match status" value="1"/>
</dbReference>
<reference evidence="13 14" key="1">
    <citation type="submission" date="2020-08" db="EMBL/GenBank/DDBJ databases">
        <title>Genomic Encyclopedia of Type Strains, Phase IV (KMG-IV): sequencing the most valuable type-strain genomes for metagenomic binning, comparative biology and taxonomic classification.</title>
        <authorList>
            <person name="Goeker M."/>
        </authorList>
    </citation>
    <scope>NUCLEOTIDE SEQUENCE [LARGE SCALE GENOMIC DNA]</scope>
    <source>
        <strain evidence="13 14">DSM 27057</strain>
    </source>
</reference>
<evidence type="ECO:0000256" key="5">
    <source>
        <dbReference type="ARBA" id="ARBA00022519"/>
    </source>
</evidence>
<keyword evidence="3" id="KW-0813">Transport</keyword>
<dbReference type="InterPro" id="IPR006260">
    <property type="entry name" value="TonB/TolA_C"/>
</dbReference>
<feature type="transmembrane region" description="Helical" evidence="11">
    <location>
        <begin position="47"/>
        <end position="67"/>
    </location>
</feature>
<evidence type="ECO:0000259" key="12">
    <source>
        <dbReference type="PROSITE" id="PS52015"/>
    </source>
</evidence>
<dbReference type="EMBL" id="JACIDX010000001">
    <property type="protein sequence ID" value="MBB3953139.1"/>
    <property type="molecule type" value="Genomic_DNA"/>
</dbReference>
<evidence type="ECO:0000313" key="13">
    <source>
        <dbReference type="EMBL" id="MBB3953139.1"/>
    </source>
</evidence>
<gene>
    <name evidence="13" type="ORF">GGR38_000051</name>
</gene>
<dbReference type="Gene3D" id="3.30.1150.10">
    <property type="match status" value="1"/>
</dbReference>
<feature type="compositionally biased region" description="Pro residues" evidence="10">
    <location>
        <begin position="137"/>
        <end position="147"/>
    </location>
</feature>
<evidence type="ECO:0000256" key="1">
    <source>
        <dbReference type="ARBA" id="ARBA00004383"/>
    </source>
</evidence>
<organism evidence="13 14">
    <name type="scientific">Novosphingobium sediminicola</name>
    <dbReference type="NCBI Taxonomy" id="563162"/>
    <lineage>
        <taxon>Bacteria</taxon>
        <taxon>Pseudomonadati</taxon>
        <taxon>Pseudomonadota</taxon>
        <taxon>Alphaproteobacteria</taxon>
        <taxon>Sphingomonadales</taxon>
        <taxon>Sphingomonadaceae</taxon>
        <taxon>Novosphingobium</taxon>
    </lineage>
</organism>
<feature type="domain" description="TonB C-terminal" evidence="12">
    <location>
        <begin position="162"/>
        <end position="253"/>
    </location>
</feature>
<evidence type="ECO:0000256" key="6">
    <source>
        <dbReference type="ARBA" id="ARBA00022692"/>
    </source>
</evidence>
<evidence type="ECO:0000256" key="3">
    <source>
        <dbReference type="ARBA" id="ARBA00022448"/>
    </source>
</evidence>
<dbReference type="PANTHER" id="PTHR33446">
    <property type="entry name" value="PROTEIN TONB-RELATED"/>
    <property type="match status" value="1"/>
</dbReference>
<dbReference type="InterPro" id="IPR037682">
    <property type="entry name" value="TonB_C"/>
</dbReference>
<feature type="region of interest" description="Disordered" evidence="10">
    <location>
        <begin position="132"/>
        <end position="158"/>
    </location>
</feature>
<dbReference type="SUPFAM" id="SSF74653">
    <property type="entry name" value="TolA/TonB C-terminal domain"/>
    <property type="match status" value="1"/>
</dbReference>
<feature type="compositionally biased region" description="Low complexity" evidence="10">
    <location>
        <begin position="148"/>
        <end position="158"/>
    </location>
</feature>
<dbReference type="PANTHER" id="PTHR33446:SF2">
    <property type="entry name" value="PROTEIN TONB"/>
    <property type="match status" value="1"/>
</dbReference>
<evidence type="ECO:0000256" key="9">
    <source>
        <dbReference type="ARBA" id="ARBA00023136"/>
    </source>
</evidence>